<dbReference type="Gene3D" id="3.20.180.10">
    <property type="entry name" value="PNP-oxidase-like"/>
    <property type="match status" value="1"/>
</dbReference>
<organism evidence="3 4">
    <name type="scientific">Wickerhamomyces pijperi</name>
    <name type="common">Yeast</name>
    <name type="synonym">Pichia pijperi</name>
    <dbReference type="NCBI Taxonomy" id="599730"/>
    <lineage>
        <taxon>Eukaryota</taxon>
        <taxon>Fungi</taxon>
        <taxon>Dikarya</taxon>
        <taxon>Ascomycota</taxon>
        <taxon>Saccharomycotina</taxon>
        <taxon>Saccharomycetes</taxon>
        <taxon>Phaffomycetales</taxon>
        <taxon>Wickerhamomycetaceae</taxon>
        <taxon>Wickerhamomyces</taxon>
    </lineage>
</organism>
<name>A0A9P8Q407_WICPI</name>
<dbReference type="OrthoDB" id="5553410at2759"/>
<dbReference type="Pfam" id="PF10615">
    <property type="entry name" value="DUF2470"/>
    <property type="match status" value="1"/>
</dbReference>
<dbReference type="InterPro" id="IPR037119">
    <property type="entry name" value="Haem_oxidase_HugZ-like_sf"/>
</dbReference>
<dbReference type="EMBL" id="JAEUBG010002926">
    <property type="protein sequence ID" value="KAH3683822.1"/>
    <property type="molecule type" value="Genomic_DNA"/>
</dbReference>
<evidence type="ECO:0000313" key="4">
    <source>
        <dbReference type="Proteomes" id="UP000774326"/>
    </source>
</evidence>
<dbReference type="PANTHER" id="PTHR37783">
    <property type="entry name" value="MEMBRANE PROTEIN, PUTATIVE (AFU_ORTHOLOGUE AFUA_1G04315)-RELATED"/>
    <property type="match status" value="1"/>
</dbReference>
<feature type="transmembrane region" description="Helical" evidence="1">
    <location>
        <begin position="153"/>
        <end position="173"/>
    </location>
</feature>
<keyword evidence="1" id="KW-0472">Membrane</keyword>
<dbReference type="InterPro" id="IPR019595">
    <property type="entry name" value="DUF2470"/>
</dbReference>
<dbReference type="PANTHER" id="PTHR37783:SF1">
    <property type="entry name" value="MEMBRANE PROTEIN, PUTATIVE (AFU_ORTHOLOGUE AFUA_1G04315)-RELATED"/>
    <property type="match status" value="1"/>
</dbReference>
<evidence type="ECO:0000313" key="3">
    <source>
        <dbReference type="EMBL" id="KAH3683822.1"/>
    </source>
</evidence>
<accession>A0A9P8Q407</accession>
<gene>
    <name evidence="3" type="ORF">WICPIJ_005196</name>
</gene>
<proteinExistence type="predicted"/>
<protein>
    <recommendedName>
        <fullName evidence="2">DUF2470 domain-containing protein</fullName>
    </recommendedName>
</protein>
<reference evidence="3" key="1">
    <citation type="journal article" date="2021" name="Open Biol.">
        <title>Shared evolutionary footprints suggest mitochondrial oxidative damage underlies multiple complex I losses in fungi.</title>
        <authorList>
            <person name="Schikora-Tamarit M.A."/>
            <person name="Marcet-Houben M."/>
            <person name="Nosek J."/>
            <person name="Gabaldon T."/>
        </authorList>
    </citation>
    <scope>NUCLEOTIDE SEQUENCE</scope>
    <source>
        <strain evidence="3">CBS2887</strain>
    </source>
</reference>
<comment type="caution">
    <text evidence="3">The sequence shown here is derived from an EMBL/GenBank/DDBJ whole genome shotgun (WGS) entry which is preliminary data.</text>
</comment>
<dbReference type="AlphaFoldDB" id="A0A9P8Q407"/>
<feature type="transmembrane region" description="Helical" evidence="1">
    <location>
        <begin position="114"/>
        <end position="133"/>
    </location>
</feature>
<keyword evidence="4" id="KW-1185">Reference proteome</keyword>
<evidence type="ECO:0000259" key="2">
    <source>
        <dbReference type="Pfam" id="PF10615"/>
    </source>
</evidence>
<keyword evidence="1" id="KW-1133">Transmembrane helix</keyword>
<sequence length="223" mass="25442">MSSNQKTPEERIISHMNKDHKLSVQDYLVAFGKLDMSKVKTFQMTHIDTESLTITFRLKNTDIDMEKIIPFDPPMKSLADSRDRLVIMAKEAAAKQGVSHIQINEYAAPSAFELFLYFVFHAGFFVGLFPVLLDNHIVASLTSQTVIDWLVRYSFQVEIAVILVHIGEVYFLLKPLIEFYRVEDFQIEWYIAVLIEGFPAIRRLKALVAKKLAPAPVRAAAAH</sequence>
<feature type="domain" description="DUF2470" evidence="2">
    <location>
        <begin position="9"/>
        <end position="88"/>
    </location>
</feature>
<reference evidence="3" key="2">
    <citation type="submission" date="2021-01" db="EMBL/GenBank/DDBJ databases">
        <authorList>
            <person name="Schikora-Tamarit M.A."/>
        </authorList>
    </citation>
    <scope>NUCLEOTIDE SEQUENCE</scope>
    <source>
        <strain evidence="3">CBS2887</strain>
    </source>
</reference>
<dbReference type="Proteomes" id="UP000774326">
    <property type="component" value="Unassembled WGS sequence"/>
</dbReference>
<evidence type="ECO:0000256" key="1">
    <source>
        <dbReference type="SAM" id="Phobius"/>
    </source>
</evidence>
<keyword evidence="1" id="KW-0812">Transmembrane</keyword>